<evidence type="ECO:0000313" key="6">
    <source>
        <dbReference type="EMBL" id="ORY23391.1"/>
    </source>
</evidence>
<dbReference type="InterPro" id="IPR002068">
    <property type="entry name" value="A-crystallin/Hsp20_dom"/>
</dbReference>
<evidence type="ECO:0000256" key="4">
    <source>
        <dbReference type="SAM" id="MobiDB-lite"/>
    </source>
</evidence>
<dbReference type="EMBL" id="MCOG01000234">
    <property type="protein sequence ID" value="ORY23391.1"/>
    <property type="molecule type" value="Genomic_DNA"/>
</dbReference>
<evidence type="ECO:0000256" key="1">
    <source>
        <dbReference type="ARBA" id="ARBA00023016"/>
    </source>
</evidence>
<gene>
    <name evidence="6" type="ORF">LY90DRAFT_675549</name>
</gene>
<proteinExistence type="inferred from homology"/>
<evidence type="ECO:0000256" key="3">
    <source>
        <dbReference type="RuleBase" id="RU003616"/>
    </source>
</evidence>
<protein>
    <submittedName>
        <fullName evidence="6">HSP20-like chaperone</fullName>
    </submittedName>
</protein>
<dbReference type="AlphaFoldDB" id="A0A1Y2ALF6"/>
<organism evidence="6 7">
    <name type="scientific">Neocallimastix californiae</name>
    <dbReference type="NCBI Taxonomy" id="1754190"/>
    <lineage>
        <taxon>Eukaryota</taxon>
        <taxon>Fungi</taxon>
        <taxon>Fungi incertae sedis</taxon>
        <taxon>Chytridiomycota</taxon>
        <taxon>Chytridiomycota incertae sedis</taxon>
        <taxon>Neocallimastigomycetes</taxon>
        <taxon>Neocallimastigales</taxon>
        <taxon>Neocallimastigaceae</taxon>
        <taxon>Neocallimastix</taxon>
    </lineage>
</organism>
<keyword evidence="7" id="KW-1185">Reference proteome</keyword>
<name>A0A1Y2ALF6_9FUNG</name>
<evidence type="ECO:0000313" key="7">
    <source>
        <dbReference type="Proteomes" id="UP000193920"/>
    </source>
</evidence>
<accession>A0A1Y2ALF6</accession>
<dbReference type="Proteomes" id="UP000193920">
    <property type="component" value="Unassembled WGS sequence"/>
</dbReference>
<reference evidence="6 7" key="1">
    <citation type="submission" date="2016-08" db="EMBL/GenBank/DDBJ databases">
        <title>A Parts List for Fungal Cellulosomes Revealed by Comparative Genomics.</title>
        <authorList>
            <consortium name="DOE Joint Genome Institute"/>
            <person name="Haitjema C.H."/>
            <person name="Gilmore S.P."/>
            <person name="Henske J.K."/>
            <person name="Solomon K.V."/>
            <person name="De Groot R."/>
            <person name="Kuo A."/>
            <person name="Mondo S.J."/>
            <person name="Salamov A.A."/>
            <person name="Labutti K."/>
            <person name="Zhao Z."/>
            <person name="Chiniquy J."/>
            <person name="Barry K."/>
            <person name="Brewer H.M."/>
            <person name="Purvine S.O."/>
            <person name="Wright A.T."/>
            <person name="Boxma B."/>
            <person name="Van Alen T."/>
            <person name="Hackstein J.H."/>
            <person name="Baker S.E."/>
            <person name="Grigoriev I.V."/>
            <person name="O'Malley M.A."/>
        </authorList>
    </citation>
    <scope>NUCLEOTIDE SEQUENCE [LARGE SCALE GENOMIC DNA]</scope>
    <source>
        <strain evidence="6 7">G1</strain>
    </source>
</reference>
<feature type="domain" description="SHSP" evidence="5">
    <location>
        <begin position="93"/>
        <end position="207"/>
    </location>
</feature>
<dbReference type="PANTHER" id="PTHR11527">
    <property type="entry name" value="HEAT-SHOCK PROTEIN 20 FAMILY MEMBER"/>
    <property type="match status" value="1"/>
</dbReference>
<dbReference type="InterPro" id="IPR008978">
    <property type="entry name" value="HSP20-like_chaperone"/>
</dbReference>
<dbReference type="CDD" id="cd06464">
    <property type="entry name" value="ACD_sHsps-like"/>
    <property type="match status" value="1"/>
</dbReference>
<keyword evidence="1" id="KW-0346">Stress response</keyword>
<comment type="caution">
    <text evidence="6">The sequence shown here is derived from an EMBL/GenBank/DDBJ whole genome shotgun (WGS) entry which is preliminary data.</text>
</comment>
<dbReference type="OrthoDB" id="1431247at2759"/>
<dbReference type="InterPro" id="IPR031107">
    <property type="entry name" value="Small_HSP"/>
</dbReference>
<evidence type="ECO:0000256" key="2">
    <source>
        <dbReference type="PROSITE-ProRule" id="PRU00285"/>
    </source>
</evidence>
<dbReference type="Gene3D" id="2.60.40.790">
    <property type="match status" value="1"/>
</dbReference>
<comment type="similarity">
    <text evidence="2 3">Belongs to the small heat shock protein (HSP20) family.</text>
</comment>
<dbReference type="SUPFAM" id="SSF49764">
    <property type="entry name" value="HSP20-like chaperones"/>
    <property type="match status" value="1"/>
</dbReference>
<dbReference type="PROSITE" id="PS01031">
    <property type="entry name" value="SHSP"/>
    <property type="match status" value="1"/>
</dbReference>
<sequence length="207" mass="23869">MSLFFLNDPIKESERSILNNSVLDDNKSDDSDYYNHYNHPLVSGFPYFFGYPPYAYHPNQQATKPSGNPKPTPKPNVNAAKRQSSQAFDKDVYKLVDFRPKNNLCEDDKNYYIQLDLPGMTKEEIHMELSEDSILIISGERENKYKKASNMKISKMECEYGKFSRSFSIPETADLNKIEAKMENGSLQVIIPKAEPPKNQRRTIQVQ</sequence>
<dbReference type="Pfam" id="PF00011">
    <property type="entry name" value="HSP20"/>
    <property type="match status" value="1"/>
</dbReference>
<evidence type="ECO:0000259" key="5">
    <source>
        <dbReference type="PROSITE" id="PS01031"/>
    </source>
</evidence>
<feature type="region of interest" description="Disordered" evidence="4">
    <location>
        <begin position="58"/>
        <end position="85"/>
    </location>
</feature>